<dbReference type="PANTHER" id="PTHR37302">
    <property type="entry name" value="SLR1116 PROTEIN"/>
    <property type="match status" value="1"/>
</dbReference>
<evidence type="ECO:0000256" key="3">
    <source>
        <dbReference type="PIRSR" id="PIRSR607837-1"/>
    </source>
</evidence>
<name>A0A060LZB7_9BACI</name>
<evidence type="ECO:0000256" key="1">
    <source>
        <dbReference type="ARBA" id="ARBA00008635"/>
    </source>
</evidence>
<feature type="binding site" evidence="3">
    <location>
        <position position="126"/>
    </location>
    <ligand>
        <name>a divalent metal cation</name>
        <dbReference type="ChEBI" id="CHEBI:60240"/>
    </ligand>
</feature>
<feature type="binding site" evidence="3">
    <location>
        <position position="44"/>
    </location>
    <ligand>
        <name>a divalent metal cation</name>
        <dbReference type="ChEBI" id="CHEBI:60240"/>
    </ligand>
</feature>
<keyword evidence="2 3" id="KW-0479">Metal-binding</keyword>
<proteinExistence type="inferred from homology"/>
<dbReference type="PANTHER" id="PTHR37302:SF3">
    <property type="entry name" value="DAMAGE-INDUCIBLE PROTEIN DINB"/>
    <property type="match status" value="1"/>
</dbReference>
<reference evidence="4 5" key="1">
    <citation type="journal article" date="2014" name="Gene">
        <title>A comparative genomic analysis of the alkalitolerant soil bacterium Bacillus lehensis G1.</title>
        <authorList>
            <person name="Noor Y.M."/>
            <person name="Samsulrizal N.H."/>
            <person name="Jema'on N.A."/>
            <person name="Low K.O."/>
            <person name="Ramli A.N."/>
            <person name="Alias N.I."/>
            <person name="Damis S.I."/>
            <person name="Fuzi S.F."/>
            <person name="Isa M.N."/>
            <person name="Murad A.M."/>
            <person name="Raih M.F."/>
            <person name="Bakar F.D."/>
            <person name="Najimudin N."/>
            <person name="Mahadi N.M."/>
            <person name="Illias R.M."/>
        </authorList>
    </citation>
    <scope>NUCLEOTIDE SEQUENCE [LARGE SCALE GENOMIC DNA]</scope>
    <source>
        <strain evidence="4 5">G1</strain>
    </source>
</reference>
<accession>A0A060LZB7</accession>
<dbReference type="EMBL" id="CP003923">
    <property type="protein sequence ID" value="AIC93648.1"/>
    <property type="molecule type" value="Genomic_DNA"/>
</dbReference>
<dbReference type="eggNOG" id="COG2318">
    <property type="taxonomic scope" value="Bacteria"/>
</dbReference>
<dbReference type="InterPro" id="IPR007837">
    <property type="entry name" value="DinB"/>
</dbReference>
<feature type="binding site" evidence="3">
    <location>
        <position position="122"/>
    </location>
    <ligand>
        <name>a divalent metal cation</name>
        <dbReference type="ChEBI" id="CHEBI:60240"/>
    </ligand>
</feature>
<dbReference type="SUPFAM" id="SSF109854">
    <property type="entry name" value="DinB/YfiT-like putative metalloenzymes"/>
    <property type="match status" value="1"/>
</dbReference>
<dbReference type="PATRIC" id="fig|1246626.3.peg.1050"/>
<keyword evidence="5" id="KW-1185">Reference proteome</keyword>
<evidence type="ECO:0000256" key="2">
    <source>
        <dbReference type="ARBA" id="ARBA00022723"/>
    </source>
</evidence>
<dbReference type="Proteomes" id="UP000027142">
    <property type="component" value="Chromosome"/>
</dbReference>
<sequence>MEVFFHYNWQVRKEWMNWCEQLSQETFLKERIGGVGSFAKTLHHIIDVEWSWIRRLECKPDPETTLSQETTLQDIRQLQQMYQYDVQAFVKRWSPSYENRLFDDGHPPLDTWGVIMRHIIAHEIHHIGQLSIWARELDLKPISANVIGRKLS</sequence>
<dbReference type="AlphaFoldDB" id="A0A060LZB7"/>
<evidence type="ECO:0000313" key="5">
    <source>
        <dbReference type="Proteomes" id="UP000027142"/>
    </source>
</evidence>
<dbReference type="HOGENOM" id="CLU_142841_0_0_9"/>
<comment type="similarity">
    <text evidence="1">Belongs to the DinB family.</text>
</comment>
<organism evidence="4 5">
    <name type="scientific">Shouchella lehensis G1</name>
    <dbReference type="NCBI Taxonomy" id="1246626"/>
    <lineage>
        <taxon>Bacteria</taxon>
        <taxon>Bacillati</taxon>
        <taxon>Bacillota</taxon>
        <taxon>Bacilli</taxon>
        <taxon>Bacillales</taxon>
        <taxon>Bacillaceae</taxon>
        <taxon>Shouchella</taxon>
    </lineage>
</organism>
<protein>
    <submittedName>
        <fullName evidence="4">DNA damage-inducible gene product</fullName>
    </submittedName>
</protein>
<dbReference type="Pfam" id="PF05163">
    <property type="entry name" value="DinB"/>
    <property type="match status" value="1"/>
</dbReference>
<dbReference type="STRING" id="1246626.BleG1_1045"/>
<dbReference type="KEGG" id="ble:BleG1_1045"/>
<dbReference type="Gene3D" id="1.20.120.450">
    <property type="entry name" value="dinb family like domain"/>
    <property type="match status" value="1"/>
</dbReference>
<dbReference type="RefSeq" id="WP_038477977.1">
    <property type="nucleotide sequence ID" value="NZ_CP003923.1"/>
</dbReference>
<gene>
    <name evidence="4" type="ORF">BleG1_1045</name>
</gene>
<evidence type="ECO:0000313" key="4">
    <source>
        <dbReference type="EMBL" id="AIC93648.1"/>
    </source>
</evidence>
<dbReference type="GO" id="GO:0046872">
    <property type="term" value="F:metal ion binding"/>
    <property type="evidence" value="ECO:0007669"/>
    <property type="project" value="UniProtKB-KW"/>
</dbReference>
<dbReference type="OrthoDB" id="25666at2"/>
<dbReference type="InterPro" id="IPR034660">
    <property type="entry name" value="DinB/YfiT-like"/>
</dbReference>